<feature type="site" description="Essential for DHBP synthase activity" evidence="19">
    <location>
        <position position="164"/>
    </location>
</feature>
<evidence type="ECO:0000256" key="2">
    <source>
        <dbReference type="ARBA" id="ARBA00001936"/>
    </source>
</evidence>
<dbReference type="HAMAP" id="MF_00180">
    <property type="entry name" value="RibB"/>
    <property type="match status" value="1"/>
</dbReference>
<dbReference type="UniPathway" id="UPA00275">
    <property type="reaction ID" value="UER00399"/>
</dbReference>
<feature type="binding site" evidence="19">
    <location>
        <position position="29"/>
    </location>
    <ligand>
        <name>Mg(2+)</name>
        <dbReference type="ChEBI" id="CHEBI:18420"/>
        <label>2</label>
    </ligand>
</feature>
<dbReference type="InterPro" id="IPR016299">
    <property type="entry name" value="Riboflavin_synth_RibBA"/>
</dbReference>
<comment type="similarity">
    <text evidence="6 19">In the N-terminal section; belongs to the DHBP synthase family.</text>
</comment>
<keyword evidence="9 19" id="KW-0547">Nucleotide-binding</keyword>
<dbReference type="EC" id="3.5.4.25" evidence="19"/>
<feature type="region of interest" description="GTP cyclohydrolase II" evidence="19">
    <location>
        <begin position="202"/>
        <end position="399"/>
    </location>
</feature>
<dbReference type="PIRSF" id="PIRSF001259">
    <property type="entry name" value="RibA"/>
    <property type="match status" value="1"/>
</dbReference>
<sequence length="399" mass="44394">MIQYDTVEEAAAELRAGKIVLVADDENRENEGDMICAAQFASTENVNFMARFARGLICMPMSAECARRLDLPQMVESNTDNHCTAFTVSIDHISTATGISAVERGVTARACVADDAKPEDFRRPGHMFPLLARPNGVLERNGHTEATVDLLRLAGLKECGLCCEVMRDDGGMMRAPELAEKAKEWGLKFITIRAIQEYRKRHEVFVERVATTKMPTKYGFFTAYGYRNRLNGEHHVALVMGDVGDGRDVLCRVHSECLTGDTFGSLRCDCGQQFAAAMTQIAAEGRGVMLYLRQEGRGIGLLNKLRAYALQDRGLDTVEANLALGFEEDQREYYIGAQILRDLGVRTLRLLTNNPKKIEGLSDFGLEIAARVPIQMPATANDLFYLQTKEHKMGHLVNY</sequence>
<evidence type="ECO:0000256" key="8">
    <source>
        <dbReference type="ARBA" id="ARBA00022723"/>
    </source>
</evidence>
<evidence type="ECO:0000256" key="19">
    <source>
        <dbReference type="HAMAP-Rule" id="MF_01283"/>
    </source>
</evidence>
<comment type="cofactor">
    <cofactor evidence="19">
        <name>Mg(2+)</name>
        <dbReference type="ChEBI" id="CHEBI:18420"/>
    </cofactor>
    <cofactor evidence="19">
        <name>Mn(2+)</name>
        <dbReference type="ChEBI" id="CHEBI:29035"/>
    </cofactor>
    <text evidence="19">Binds 2 divalent metal cations per subunit. Magnesium or manganese.</text>
</comment>
<feature type="binding site" evidence="19">
    <location>
        <begin position="140"/>
        <end position="144"/>
    </location>
    <ligand>
        <name>D-ribulose 5-phosphate</name>
        <dbReference type="ChEBI" id="CHEBI:58121"/>
    </ligand>
</feature>
<keyword evidence="7 19" id="KW-0686">Riboflavin biosynthesis</keyword>
<keyword evidence="13 19" id="KW-0342">GTP-binding</keyword>
<dbReference type="Gene3D" id="3.90.870.10">
    <property type="entry name" value="DHBP synthase"/>
    <property type="match status" value="1"/>
</dbReference>
<feature type="binding site" evidence="19">
    <location>
        <position position="357"/>
    </location>
    <ligand>
        <name>GTP</name>
        <dbReference type="ChEBI" id="CHEBI:37565"/>
    </ligand>
</feature>
<dbReference type="FunFam" id="3.40.50.10990:FF:000001">
    <property type="entry name" value="Riboflavin biosynthesis protein RibBA"/>
    <property type="match status" value="1"/>
</dbReference>
<dbReference type="NCBIfam" id="TIGR00505">
    <property type="entry name" value="ribA"/>
    <property type="match status" value="1"/>
</dbReference>
<proteinExistence type="inferred from homology"/>
<dbReference type="GO" id="GO:0008270">
    <property type="term" value="F:zinc ion binding"/>
    <property type="evidence" value="ECO:0007669"/>
    <property type="project" value="UniProtKB-UniRule"/>
</dbReference>
<keyword evidence="22" id="KW-1185">Reference proteome</keyword>
<dbReference type="NCBIfam" id="NF006803">
    <property type="entry name" value="PRK09311.1"/>
    <property type="match status" value="1"/>
</dbReference>
<feature type="binding site" evidence="19">
    <location>
        <begin position="252"/>
        <end position="256"/>
    </location>
    <ligand>
        <name>GTP</name>
        <dbReference type="ChEBI" id="CHEBI:37565"/>
    </ligand>
</feature>
<evidence type="ECO:0000256" key="7">
    <source>
        <dbReference type="ARBA" id="ARBA00022619"/>
    </source>
</evidence>
<comment type="function">
    <text evidence="3 19">Catalyzes the conversion of D-ribulose 5-phosphate to formate and 3,4-dihydroxy-2-butanone 4-phosphate.</text>
</comment>
<feature type="binding site" evidence="19">
    <location>
        <position position="257"/>
    </location>
    <ligand>
        <name>Zn(2+)</name>
        <dbReference type="ChEBI" id="CHEBI:29105"/>
        <note>catalytic</note>
    </ligand>
</feature>
<dbReference type="EC" id="4.1.99.12" evidence="19"/>
<feature type="binding site" evidence="19">
    <location>
        <position position="352"/>
    </location>
    <ligand>
        <name>GTP</name>
        <dbReference type="ChEBI" id="CHEBI:37565"/>
    </ligand>
</feature>
<feature type="binding site" evidence="19">
    <location>
        <position position="317"/>
    </location>
    <ligand>
        <name>GTP</name>
        <dbReference type="ChEBI" id="CHEBI:37565"/>
    </ligand>
</feature>
<dbReference type="FunFam" id="3.90.870.10:FF:000001">
    <property type="entry name" value="Riboflavin biosynthesis protein RibBA"/>
    <property type="match status" value="1"/>
</dbReference>
<comment type="pathway">
    <text evidence="4 19">Cofactor biosynthesis; riboflavin biosynthesis; 5-amino-6-(D-ribitylamino)uracil from GTP: step 1/4.</text>
</comment>
<comment type="catalytic activity">
    <reaction evidence="1 19">
        <text>D-ribulose 5-phosphate = (2S)-2-hydroxy-3-oxobutyl phosphate + formate + H(+)</text>
        <dbReference type="Rhea" id="RHEA:18457"/>
        <dbReference type="ChEBI" id="CHEBI:15378"/>
        <dbReference type="ChEBI" id="CHEBI:15740"/>
        <dbReference type="ChEBI" id="CHEBI:58121"/>
        <dbReference type="ChEBI" id="CHEBI:58830"/>
        <dbReference type="EC" id="4.1.99.12"/>
    </reaction>
</comment>
<feature type="region of interest" description="DHBP synthase" evidence="19">
    <location>
        <begin position="1"/>
        <end position="201"/>
    </location>
</feature>
<comment type="cofactor">
    <cofactor evidence="2">
        <name>Mn(2+)</name>
        <dbReference type="ChEBI" id="CHEBI:29035"/>
    </cofactor>
</comment>
<feature type="binding site" evidence="19">
    <location>
        <position position="29"/>
    </location>
    <ligand>
        <name>Mg(2+)</name>
        <dbReference type="ChEBI" id="CHEBI:18420"/>
        <label>1</label>
    </ligand>
</feature>
<keyword evidence="10 19" id="KW-0378">Hydrolase</keyword>
<feature type="active site" description="Nucleophile; for GTP cyclohydrolase activity" evidence="19">
    <location>
        <position position="331"/>
    </location>
</feature>
<evidence type="ECO:0000256" key="12">
    <source>
        <dbReference type="ARBA" id="ARBA00022842"/>
    </source>
</evidence>
<dbReference type="GO" id="GO:0003935">
    <property type="term" value="F:GTP cyclohydrolase II activity"/>
    <property type="evidence" value="ECO:0007669"/>
    <property type="project" value="UniProtKB-UniRule"/>
</dbReference>
<comment type="caution">
    <text evidence="21">The sequence shown here is derived from an EMBL/GenBank/DDBJ whole genome shotgun (WGS) entry which is preliminary data.</text>
</comment>
<dbReference type="InterPro" id="IPR036144">
    <property type="entry name" value="RibA-like_sf"/>
</dbReference>
<dbReference type="InterPro" id="IPR032677">
    <property type="entry name" value="GTP_cyclohydro_II"/>
</dbReference>
<dbReference type="InterPro" id="IPR000422">
    <property type="entry name" value="DHBP_synthase_RibB"/>
</dbReference>
<dbReference type="EMBL" id="VUNH01000002">
    <property type="protein sequence ID" value="MST54961.1"/>
    <property type="molecule type" value="Genomic_DNA"/>
</dbReference>
<evidence type="ECO:0000256" key="5">
    <source>
        <dbReference type="ARBA" id="ARBA00004904"/>
    </source>
</evidence>
<keyword evidence="16 19" id="KW-0511">Multifunctional enzyme</keyword>
<evidence type="ECO:0000256" key="13">
    <source>
        <dbReference type="ARBA" id="ARBA00023134"/>
    </source>
</evidence>
<feature type="binding site" evidence="19">
    <location>
        <begin position="28"/>
        <end position="29"/>
    </location>
    <ligand>
        <name>D-ribulose 5-phosphate</name>
        <dbReference type="ChEBI" id="CHEBI:58121"/>
    </ligand>
</feature>
<evidence type="ECO:0000256" key="10">
    <source>
        <dbReference type="ARBA" id="ARBA00022801"/>
    </source>
</evidence>
<dbReference type="NCBIfam" id="NF001591">
    <property type="entry name" value="PRK00393.1"/>
    <property type="match status" value="1"/>
</dbReference>
<evidence type="ECO:0000256" key="17">
    <source>
        <dbReference type="ARBA" id="ARBA00043932"/>
    </source>
</evidence>
<dbReference type="InterPro" id="IPR017945">
    <property type="entry name" value="DHBP_synth_RibB-like_a/b_dom"/>
</dbReference>
<feature type="binding site" evidence="19">
    <location>
        <position position="143"/>
    </location>
    <ligand>
        <name>Mg(2+)</name>
        <dbReference type="ChEBI" id="CHEBI:18420"/>
        <label>2</label>
    </ligand>
</feature>
<dbReference type="CDD" id="cd00641">
    <property type="entry name" value="GTP_cyclohydro2"/>
    <property type="match status" value="1"/>
</dbReference>
<dbReference type="GO" id="GO:0009231">
    <property type="term" value="P:riboflavin biosynthetic process"/>
    <property type="evidence" value="ECO:0007669"/>
    <property type="project" value="UniProtKB-UniRule"/>
</dbReference>
<evidence type="ECO:0000256" key="11">
    <source>
        <dbReference type="ARBA" id="ARBA00022833"/>
    </source>
</evidence>
<dbReference type="PANTHER" id="PTHR21327">
    <property type="entry name" value="GTP CYCLOHYDROLASE II-RELATED"/>
    <property type="match status" value="1"/>
</dbReference>
<comment type="similarity">
    <text evidence="19">In the C-terminal section; belongs to the GTP cyclohydrolase II family.</text>
</comment>
<dbReference type="SUPFAM" id="SSF142695">
    <property type="entry name" value="RibA-like"/>
    <property type="match status" value="1"/>
</dbReference>
<feature type="binding site" evidence="19">
    <location>
        <position position="270"/>
    </location>
    <ligand>
        <name>Zn(2+)</name>
        <dbReference type="ChEBI" id="CHEBI:29105"/>
        <note>catalytic</note>
    </ligand>
</feature>
<dbReference type="NCBIfam" id="TIGR00506">
    <property type="entry name" value="ribB"/>
    <property type="match status" value="1"/>
</dbReference>
<dbReference type="PANTHER" id="PTHR21327:SF18">
    <property type="entry name" value="3,4-DIHYDROXY-2-BUTANONE 4-PHOSPHATE SYNTHASE"/>
    <property type="match status" value="1"/>
</dbReference>
<reference evidence="21 22" key="1">
    <citation type="submission" date="2019-08" db="EMBL/GenBank/DDBJ databases">
        <title>In-depth cultivation of the pig gut microbiome towards novel bacterial diversity and tailored functional studies.</title>
        <authorList>
            <person name="Wylensek D."/>
            <person name="Hitch T.C.A."/>
            <person name="Clavel T."/>
        </authorList>
    </citation>
    <scope>NUCLEOTIDE SEQUENCE [LARGE SCALE GENOMIC DNA]</scope>
    <source>
        <strain evidence="21 22">SM-530-WT-4B</strain>
    </source>
</reference>
<dbReference type="GO" id="GO:0030145">
    <property type="term" value="F:manganese ion binding"/>
    <property type="evidence" value="ECO:0007669"/>
    <property type="project" value="UniProtKB-UniRule"/>
</dbReference>
<keyword evidence="8 19" id="KW-0479">Metal-binding</keyword>
<dbReference type="Pfam" id="PF00926">
    <property type="entry name" value="DHBP_synthase"/>
    <property type="match status" value="1"/>
</dbReference>
<comment type="function">
    <text evidence="17 19">Catalyzes the conversion of GTP to 2,5-diamino-6-ribosylamino-4(3H)-pyrimidinone 5'-phosphate (DARP), formate and pyrophosphate.</text>
</comment>
<gene>
    <name evidence="19" type="primary">ribBA</name>
    <name evidence="21" type="ORF">FYJ74_02700</name>
</gene>
<keyword evidence="14 19" id="KW-0464">Manganese</keyword>
<dbReference type="HAMAP" id="MF_01283">
    <property type="entry name" value="RibBA"/>
    <property type="match status" value="1"/>
</dbReference>
<evidence type="ECO:0000256" key="6">
    <source>
        <dbReference type="ARBA" id="ARBA00005520"/>
    </source>
</evidence>
<evidence type="ECO:0000256" key="16">
    <source>
        <dbReference type="ARBA" id="ARBA00023268"/>
    </source>
</evidence>
<dbReference type="InterPro" id="IPR000926">
    <property type="entry name" value="RibA"/>
</dbReference>
<organism evidence="21 22">
    <name type="scientific">Pyramidobacter porci</name>
    <dbReference type="NCBI Taxonomy" id="2605789"/>
    <lineage>
        <taxon>Bacteria</taxon>
        <taxon>Thermotogati</taxon>
        <taxon>Synergistota</taxon>
        <taxon>Synergistia</taxon>
        <taxon>Synergistales</taxon>
        <taxon>Dethiosulfovibrionaceae</taxon>
        <taxon>Pyramidobacter</taxon>
    </lineage>
</organism>
<evidence type="ECO:0000313" key="22">
    <source>
        <dbReference type="Proteomes" id="UP000473699"/>
    </source>
</evidence>
<keyword evidence="15 19" id="KW-0456">Lyase</keyword>
<dbReference type="HAMAP" id="MF_00179">
    <property type="entry name" value="RibA"/>
    <property type="match status" value="1"/>
</dbReference>
<comment type="pathway">
    <text evidence="5 19">Cofactor biosynthesis; riboflavin biosynthesis; 2-hydroxy-3-oxobutyl phosphate from D-ribulose 5-phosphate: step 1/1.</text>
</comment>
<evidence type="ECO:0000256" key="3">
    <source>
        <dbReference type="ARBA" id="ARBA00002284"/>
    </source>
</evidence>
<feature type="binding site" evidence="19">
    <location>
        <position position="164"/>
    </location>
    <ligand>
        <name>D-ribulose 5-phosphate</name>
        <dbReference type="ChEBI" id="CHEBI:58121"/>
    </ligand>
</feature>
<feature type="active site" description="Proton acceptor; for GTP cyclohydrolase activity" evidence="19">
    <location>
        <position position="329"/>
    </location>
</feature>
<feature type="domain" description="GTP cyclohydrolase II" evidence="20">
    <location>
        <begin position="207"/>
        <end position="373"/>
    </location>
</feature>
<comment type="cofactor">
    <cofactor evidence="19">
        <name>Zn(2+)</name>
        <dbReference type="ChEBI" id="CHEBI:29105"/>
    </cofactor>
    <text evidence="19">Binds 1 zinc ion per subunit.</text>
</comment>
<dbReference type="Pfam" id="PF00925">
    <property type="entry name" value="GTP_cyclohydro2"/>
    <property type="match status" value="1"/>
</dbReference>
<evidence type="ECO:0000313" key="21">
    <source>
        <dbReference type="EMBL" id="MST54961.1"/>
    </source>
</evidence>
<feature type="binding site" evidence="19">
    <location>
        <position position="268"/>
    </location>
    <ligand>
        <name>Zn(2+)</name>
        <dbReference type="ChEBI" id="CHEBI:29105"/>
        <note>catalytic</note>
    </ligand>
</feature>
<dbReference type="Proteomes" id="UP000473699">
    <property type="component" value="Unassembled WGS sequence"/>
</dbReference>
<dbReference type="GO" id="GO:0008686">
    <property type="term" value="F:3,4-dihydroxy-2-butanone-4-phosphate synthase activity"/>
    <property type="evidence" value="ECO:0007669"/>
    <property type="project" value="UniProtKB-UniRule"/>
</dbReference>
<protein>
    <recommendedName>
        <fullName evidence="19">Riboflavin biosynthesis protein RibBA</fullName>
    </recommendedName>
    <domain>
        <recommendedName>
            <fullName evidence="19">3,4-dihydroxy-2-butanone 4-phosphate synthase</fullName>
            <shortName evidence="19">DHBP synthase</shortName>
            <ecNumber evidence="19">4.1.99.12</ecNumber>
        </recommendedName>
    </domain>
    <domain>
        <recommendedName>
            <fullName evidence="19">GTP cyclohydrolase-2</fullName>
            <ecNumber evidence="19">3.5.4.25</ecNumber>
        </recommendedName>
        <alternativeName>
            <fullName evidence="19">GTP cyclohydrolase II</fullName>
        </alternativeName>
    </domain>
</protein>
<keyword evidence="11 19" id="KW-0862">Zinc</keyword>
<dbReference type="RefSeq" id="WP_154528069.1">
    <property type="nucleotide sequence ID" value="NZ_VUNH01000002.1"/>
</dbReference>
<feature type="binding site" evidence="19">
    <location>
        <position position="33"/>
    </location>
    <ligand>
        <name>D-ribulose 5-phosphate</name>
        <dbReference type="ChEBI" id="CHEBI:58121"/>
    </ligand>
</feature>
<accession>A0A6L5Y9U4</accession>
<feature type="binding site" evidence="19">
    <location>
        <position position="273"/>
    </location>
    <ligand>
        <name>GTP</name>
        <dbReference type="ChEBI" id="CHEBI:37565"/>
    </ligand>
</feature>
<evidence type="ECO:0000256" key="1">
    <source>
        <dbReference type="ARBA" id="ARBA00000141"/>
    </source>
</evidence>
<evidence type="ECO:0000256" key="14">
    <source>
        <dbReference type="ARBA" id="ARBA00023211"/>
    </source>
</evidence>
<keyword evidence="12 19" id="KW-0460">Magnesium</keyword>
<evidence type="ECO:0000256" key="15">
    <source>
        <dbReference type="ARBA" id="ARBA00023239"/>
    </source>
</evidence>
<name>A0A6L5Y9U4_9BACT</name>
<evidence type="ECO:0000256" key="18">
    <source>
        <dbReference type="ARBA" id="ARBA00049295"/>
    </source>
</evidence>
<dbReference type="Gene3D" id="3.40.50.10990">
    <property type="entry name" value="GTP cyclohydrolase II"/>
    <property type="match status" value="1"/>
</dbReference>
<evidence type="ECO:0000256" key="4">
    <source>
        <dbReference type="ARBA" id="ARBA00004853"/>
    </source>
</evidence>
<evidence type="ECO:0000256" key="9">
    <source>
        <dbReference type="ARBA" id="ARBA00022741"/>
    </source>
</evidence>
<comment type="catalytic activity">
    <reaction evidence="18 19">
        <text>GTP + 4 H2O = 2,5-diamino-6-hydroxy-4-(5-phosphoribosylamino)-pyrimidine + formate + 2 phosphate + 3 H(+)</text>
        <dbReference type="Rhea" id="RHEA:23704"/>
        <dbReference type="ChEBI" id="CHEBI:15377"/>
        <dbReference type="ChEBI" id="CHEBI:15378"/>
        <dbReference type="ChEBI" id="CHEBI:15740"/>
        <dbReference type="ChEBI" id="CHEBI:37565"/>
        <dbReference type="ChEBI" id="CHEBI:43474"/>
        <dbReference type="ChEBI" id="CHEBI:58614"/>
        <dbReference type="EC" id="3.5.4.25"/>
    </reaction>
</comment>
<dbReference type="GO" id="GO:0005525">
    <property type="term" value="F:GTP binding"/>
    <property type="evidence" value="ECO:0007669"/>
    <property type="project" value="UniProtKB-KW"/>
</dbReference>
<evidence type="ECO:0000259" key="20">
    <source>
        <dbReference type="Pfam" id="PF00925"/>
    </source>
</evidence>
<dbReference type="SUPFAM" id="SSF55821">
    <property type="entry name" value="YrdC/RibB"/>
    <property type="match status" value="1"/>
</dbReference>
<dbReference type="GO" id="GO:0005829">
    <property type="term" value="C:cytosol"/>
    <property type="evidence" value="ECO:0007669"/>
    <property type="project" value="TreeGrafter"/>
</dbReference>
<dbReference type="GO" id="GO:0000287">
    <property type="term" value="F:magnesium ion binding"/>
    <property type="evidence" value="ECO:0007669"/>
    <property type="project" value="UniProtKB-UniRule"/>
</dbReference>
<feature type="site" description="Essential for DHBP synthase activity" evidence="19">
    <location>
        <position position="126"/>
    </location>
</feature>
<feature type="binding site" evidence="19">
    <location>
        <begin position="295"/>
        <end position="297"/>
    </location>
    <ligand>
        <name>GTP</name>
        <dbReference type="ChEBI" id="CHEBI:37565"/>
    </ligand>
</feature>
<dbReference type="AlphaFoldDB" id="A0A6L5Y9U4"/>